<sequence length="56" mass="6587">MENTNAISKLNHEVVEGSIEALQEENERLCMEIDYLKKLKAFVQKKQKLQNKPKQK</sequence>
<dbReference type="HOGENOM" id="CLU_027402_17_10_9"/>
<organism evidence="2 3">
    <name type="scientific">Bacillus cereus HuA2-1</name>
    <dbReference type="NCBI Taxonomy" id="1053201"/>
    <lineage>
        <taxon>Bacteria</taxon>
        <taxon>Bacillati</taxon>
        <taxon>Bacillota</taxon>
        <taxon>Bacilli</taxon>
        <taxon>Bacillales</taxon>
        <taxon>Bacillaceae</taxon>
        <taxon>Bacillus</taxon>
        <taxon>Bacillus cereus group</taxon>
    </lineage>
</organism>
<evidence type="ECO:0000313" key="3">
    <source>
        <dbReference type="Proteomes" id="UP000004136"/>
    </source>
</evidence>
<name>J8Y526_BACCE</name>
<dbReference type="PATRIC" id="fig|1053201.3.peg.5309"/>
<feature type="coiled-coil region" evidence="1">
    <location>
        <begin position="12"/>
        <end position="39"/>
    </location>
</feature>
<comment type="caution">
    <text evidence="2">The sequence shown here is derived from an EMBL/GenBank/DDBJ whole genome shotgun (WGS) entry which is preliminary data.</text>
</comment>
<keyword evidence="1" id="KW-0175">Coiled coil</keyword>
<reference evidence="2 3" key="1">
    <citation type="submission" date="2012-04" db="EMBL/GenBank/DDBJ databases">
        <title>The Genome Sequence of Bacillus cereus HuA2-1.</title>
        <authorList>
            <consortium name="The Broad Institute Genome Sequencing Platform"/>
            <consortium name="The Broad Institute Genome Sequencing Center for Infectious Disease"/>
            <person name="Feldgarden M."/>
            <person name="Van der Auwera G.A."/>
            <person name="Mahillon J."/>
            <person name="Duprez V."/>
            <person name="Timmery S."/>
            <person name="Mattelet C."/>
            <person name="Dierick K."/>
            <person name="Sun M."/>
            <person name="Yu Z."/>
            <person name="Zhu L."/>
            <person name="Hu X."/>
            <person name="Shank E.B."/>
            <person name="Swiecicka I."/>
            <person name="Hansen B.M."/>
            <person name="Andrup L."/>
            <person name="Young S.K."/>
            <person name="Zeng Q."/>
            <person name="Gargeya S."/>
            <person name="Fitzgerald M."/>
            <person name="Haas B."/>
            <person name="Abouelleil A."/>
            <person name="Alvarado L."/>
            <person name="Arachchi H.M."/>
            <person name="Berlin A."/>
            <person name="Chapman S.B."/>
            <person name="Goldberg J."/>
            <person name="Griggs A."/>
            <person name="Gujja S."/>
            <person name="Hansen M."/>
            <person name="Howarth C."/>
            <person name="Imamovic A."/>
            <person name="Larimer J."/>
            <person name="McCowen C."/>
            <person name="Montmayeur A."/>
            <person name="Murphy C."/>
            <person name="Neiman D."/>
            <person name="Pearson M."/>
            <person name="Priest M."/>
            <person name="Roberts A."/>
            <person name="Saif S."/>
            <person name="Shea T."/>
            <person name="Sisk P."/>
            <person name="Sykes S."/>
            <person name="Wortman J."/>
            <person name="Nusbaum C."/>
            <person name="Birren B."/>
        </authorList>
    </citation>
    <scope>NUCLEOTIDE SEQUENCE [LARGE SCALE GENOMIC DNA]</scope>
    <source>
        <strain evidence="2 3">HuA2-1</strain>
    </source>
</reference>
<accession>J8Y526</accession>
<gene>
    <name evidence="2" type="ORF">IG3_05182</name>
</gene>
<protein>
    <submittedName>
        <fullName evidence="2">Uncharacterized protein</fullName>
    </submittedName>
</protein>
<dbReference type="Proteomes" id="UP000004136">
    <property type="component" value="Unassembled WGS sequence"/>
</dbReference>
<dbReference type="EMBL" id="AHDV01000039">
    <property type="protein sequence ID" value="EJV76933.1"/>
    <property type="molecule type" value="Genomic_DNA"/>
</dbReference>
<dbReference type="RefSeq" id="WP_002203995.1">
    <property type="nucleotide sequence ID" value="NZ_JH804674.1"/>
</dbReference>
<evidence type="ECO:0000313" key="2">
    <source>
        <dbReference type="EMBL" id="EJV76933.1"/>
    </source>
</evidence>
<proteinExistence type="predicted"/>
<dbReference type="AlphaFoldDB" id="J8Y526"/>
<evidence type="ECO:0000256" key="1">
    <source>
        <dbReference type="SAM" id="Coils"/>
    </source>
</evidence>